<evidence type="ECO:0000313" key="8">
    <source>
        <dbReference type="Proteomes" id="UP000664779"/>
    </source>
</evidence>
<evidence type="ECO:0000256" key="6">
    <source>
        <dbReference type="SAM" id="Phobius"/>
    </source>
</evidence>
<reference evidence="7" key="1">
    <citation type="submission" date="2021-03" db="EMBL/GenBank/DDBJ databases">
        <title>Roseibium sp. CAU 1637 isolated from Incheon.</title>
        <authorList>
            <person name="Kim W."/>
        </authorList>
    </citation>
    <scope>NUCLEOTIDE SEQUENCE</scope>
    <source>
        <strain evidence="7">CAU 1637</strain>
    </source>
</reference>
<keyword evidence="4 6" id="KW-1133">Transmembrane helix</keyword>
<evidence type="ECO:0000256" key="2">
    <source>
        <dbReference type="ARBA" id="ARBA00022475"/>
    </source>
</evidence>
<dbReference type="InterPro" id="IPR051461">
    <property type="entry name" value="UPF0750_membrane"/>
</dbReference>
<evidence type="ECO:0000256" key="3">
    <source>
        <dbReference type="ARBA" id="ARBA00022692"/>
    </source>
</evidence>
<dbReference type="InterPro" id="IPR003740">
    <property type="entry name" value="YitT"/>
</dbReference>
<proteinExistence type="predicted"/>
<comment type="caution">
    <text evidence="7">The sequence shown here is derived from an EMBL/GenBank/DDBJ whole genome shotgun (WGS) entry which is preliminary data.</text>
</comment>
<dbReference type="PANTHER" id="PTHR33545:SF5">
    <property type="entry name" value="UPF0750 MEMBRANE PROTEIN YITT"/>
    <property type="match status" value="1"/>
</dbReference>
<feature type="transmembrane region" description="Helical" evidence="6">
    <location>
        <begin position="170"/>
        <end position="199"/>
    </location>
</feature>
<keyword evidence="3 6" id="KW-0812">Transmembrane</keyword>
<feature type="transmembrane region" description="Helical" evidence="6">
    <location>
        <begin position="59"/>
        <end position="81"/>
    </location>
</feature>
<dbReference type="PANTHER" id="PTHR33545">
    <property type="entry name" value="UPF0750 MEMBRANE PROTEIN YITT-RELATED"/>
    <property type="match status" value="1"/>
</dbReference>
<dbReference type="GO" id="GO:0005886">
    <property type="term" value="C:plasma membrane"/>
    <property type="evidence" value="ECO:0007669"/>
    <property type="project" value="UniProtKB-SubCell"/>
</dbReference>
<feature type="transmembrane region" description="Helical" evidence="6">
    <location>
        <begin position="116"/>
        <end position="135"/>
    </location>
</feature>
<comment type="subcellular location">
    <subcellularLocation>
        <location evidence="1">Cell membrane</location>
        <topology evidence="1">Multi-pass membrane protein</topology>
    </subcellularLocation>
</comment>
<dbReference type="RefSeq" id="WP_206938137.1">
    <property type="nucleotide sequence ID" value="NZ_JAFLNF010000001.1"/>
</dbReference>
<dbReference type="AlphaFoldDB" id="A0A939EMW5"/>
<evidence type="ECO:0000256" key="1">
    <source>
        <dbReference type="ARBA" id="ARBA00004651"/>
    </source>
</evidence>
<gene>
    <name evidence="7" type="ORF">J0X15_03225</name>
</gene>
<dbReference type="EMBL" id="JAFLNF010000001">
    <property type="protein sequence ID" value="MBO0344223.1"/>
    <property type="molecule type" value="Genomic_DNA"/>
</dbReference>
<name>A0A939EMW5_9HYPH</name>
<organism evidence="7 8">
    <name type="scientific">Roseibium limicola</name>
    <dbReference type="NCBI Taxonomy" id="2816037"/>
    <lineage>
        <taxon>Bacteria</taxon>
        <taxon>Pseudomonadati</taxon>
        <taxon>Pseudomonadota</taxon>
        <taxon>Alphaproteobacteria</taxon>
        <taxon>Hyphomicrobiales</taxon>
        <taxon>Stappiaceae</taxon>
        <taxon>Roseibium</taxon>
    </lineage>
</organism>
<evidence type="ECO:0000313" key="7">
    <source>
        <dbReference type="EMBL" id="MBO0344223.1"/>
    </source>
</evidence>
<evidence type="ECO:0000256" key="5">
    <source>
        <dbReference type="ARBA" id="ARBA00023136"/>
    </source>
</evidence>
<accession>A0A939EMW5</accession>
<sequence length="209" mass="22100">MSSPDHLTPEKVSPTHTLLDNLQGQVFGIVMTAFGVTLLRAAGLVTGQTAGMALLISYASGYSFGVIFFLINIPFYIFAWMRMGPGFTLRSLISATLISILADFAPQVISFAELNIYAAGLLAGATAGVGLIALFRHGASAGGLGILALYIQDRTGFRAGWVQLSVDVCIFAASFLVLAPSAVGASLFGALVLNVIIAFNHRKDWYIAH</sequence>
<keyword evidence="5 6" id="KW-0472">Membrane</keyword>
<feature type="transmembrane region" description="Helical" evidence="6">
    <location>
        <begin position="87"/>
        <end position="104"/>
    </location>
</feature>
<evidence type="ECO:0000256" key="4">
    <source>
        <dbReference type="ARBA" id="ARBA00022989"/>
    </source>
</evidence>
<feature type="transmembrane region" description="Helical" evidence="6">
    <location>
        <begin position="26"/>
        <end position="47"/>
    </location>
</feature>
<keyword evidence="2" id="KW-1003">Cell membrane</keyword>
<dbReference type="Proteomes" id="UP000664779">
    <property type="component" value="Unassembled WGS sequence"/>
</dbReference>
<dbReference type="Pfam" id="PF02588">
    <property type="entry name" value="YitT_membrane"/>
    <property type="match status" value="1"/>
</dbReference>
<protein>
    <submittedName>
        <fullName evidence="7">YitT family protein</fullName>
    </submittedName>
</protein>
<keyword evidence="8" id="KW-1185">Reference proteome</keyword>